<comment type="caution">
    <text evidence="1">The sequence shown here is derived from an EMBL/GenBank/DDBJ whole genome shotgun (WGS) entry which is preliminary data.</text>
</comment>
<name>A0AAV2VIN9_9VIBR</name>
<dbReference type="AlphaFoldDB" id="A0AAV2VIN9"/>
<proteinExistence type="predicted"/>
<dbReference type="InterPro" id="IPR038706">
    <property type="entry name" value="Type_VI_SciN-like_sf"/>
</dbReference>
<evidence type="ECO:0000313" key="1">
    <source>
        <dbReference type="EMBL" id="CCO44527.1"/>
    </source>
</evidence>
<dbReference type="PANTHER" id="PTHR37625:SF4">
    <property type="entry name" value="OUTER MEMBRANE LIPOPROTEIN"/>
    <property type="match status" value="1"/>
</dbReference>
<dbReference type="PROSITE" id="PS51257">
    <property type="entry name" value="PROKAR_LIPOPROTEIN"/>
    <property type="match status" value="1"/>
</dbReference>
<accession>A0AAV2VIN9</accession>
<dbReference type="PANTHER" id="PTHR37625">
    <property type="entry name" value="OUTER MEMBRANE LIPOPROTEIN-RELATED"/>
    <property type="match status" value="1"/>
</dbReference>
<organism evidence="1 2">
    <name type="scientific">Vibrio nigripulchritudo SOn1</name>
    <dbReference type="NCBI Taxonomy" id="1238450"/>
    <lineage>
        <taxon>Bacteria</taxon>
        <taxon>Pseudomonadati</taxon>
        <taxon>Pseudomonadota</taxon>
        <taxon>Gammaproteobacteria</taxon>
        <taxon>Vibrionales</taxon>
        <taxon>Vibrionaceae</taxon>
        <taxon>Vibrio</taxon>
    </lineage>
</organism>
<dbReference type="GeneID" id="97541431"/>
<reference evidence="1 2" key="1">
    <citation type="journal article" date="2013" name="ISME J.">
        <title>Comparative genomics of pathogenic lineages of Vibrio nigripulchritudo identifies virulence-associated traits.</title>
        <authorList>
            <person name="Goudenege D."/>
            <person name="Labreuche Y."/>
            <person name="Krin E."/>
            <person name="Ansquer D."/>
            <person name="Mangenot S."/>
            <person name="Calteau A."/>
            <person name="Medigue C."/>
            <person name="Mazel D."/>
            <person name="Polz M.F."/>
            <person name="Le Roux F."/>
        </authorList>
    </citation>
    <scope>NUCLEOTIDE SEQUENCE [LARGE SCALE GENOMIC DNA]</scope>
    <source>
        <strain evidence="1 2">SOn1</strain>
    </source>
</reference>
<dbReference type="InterPro" id="IPR017734">
    <property type="entry name" value="T6SS_SciN"/>
</dbReference>
<dbReference type="NCBIfam" id="TIGR03352">
    <property type="entry name" value="VI_chp_3"/>
    <property type="match status" value="1"/>
</dbReference>
<sequence length="153" mass="17128">MKQKTKLSIMGLLFAFVLAGCSVANYVVPAYSTLEFEVSNKANPDLNGRPSPVVIHVYELTSNTLFESQDFFSLYEEPEEVLGPDLIAKQEFTFAPGSTELYEVSMKPEVEYVGVIAAYRDIENANWRKVIPVDKTGYEKHKLLIGELSIAVK</sequence>
<dbReference type="EMBL" id="CAOF01000020">
    <property type="protein sequence ID" value="CCO44527.1"/>
    <property type="molecule type" value="Genomic_DNA"/>
</dbReference>
<dbReference type="Pfam" id="PF12790">
    <property type="entry name" value="T6SS-SciN"/>
    <property type="match status" value="1"/>
</dbReference>
<keyword evidence="1" id="KW-0449">Lipoprotein</keyword>
<dbReference type="Proteomes" id="UP000018211">
    <property type="component" value="Unassembled WGS sequence"/>
</dbReference>
<protein>
    <submittedName>
        <fullName evidence="1">Type VI secretion system, lipoprotein VCA0113</fullName>
    </submittedName>
</protein>
<dbReference type="RefSeq" id="WP_004400057.1">
    <property type="nucleotide sequence ID" value="NZ_LK391965.1"/>
</dbReference>
<evidence type="ECO:0000313" key="2">
    <source>
        <dbReference type="Proteomes" id="UP000018211"/>
    </source>
</evidence>
<dbReference type="Gene3D" id="2.60.40.4150">
    <property type="entry name" value="Type VI secretion system, lipoprotein SciN"/>
    <property type="match status" value="1"/>
</dbReference>
<gene>
    <name evidence="1" type="ORF">VIBNISOn1_1160035</name>
</gene>